<organism evidence="1 2">
    <name type="scientific">Aquatica leii</name>
    <dbReference type="NCBI Taxonomy" id="1421715"/>
    <lineage>
        <taxon>Eukaryota</taxon>
        <taxon>Metazoa</taxon>
        <taxon>Ecdysozoa</taxon>
        <taxon>Arthropoda</taxon>
        <taxon>Hexapoda</taxon>
        <taxon>Insecta</taxon>
        <taxon>Pterygota</taxon>
        <taxon>Neoptera</taxon>
        <taxon>Endopterygota</taxon>
        <taxon>Coleoptera</taxon>
        <taxon>Polyphaga</taxon>
        <taxon>Elateriformia</taxon>
        <taxon>Elateroidea</taxon>
        <taxon>Lampyridae</taxon>
        <taxon>Luciolinae</taxon>
        <taxon>Aquatica</taxon>
    </lineage>
</organism>
<name>A0AAN7QP17_9COLE</name>
<sequence>MAVKNSKNDANKLCKELKNAPFHVFGHYTTYSDCFCTRKNSKKTDYTIVDSNCFAKIRKMLEPMVNKEDRFSYNQITNHTENFSLPQNAVELKNDLWYQWKQSLSMKMVEENNLISSEKNYKEHLNLNNTQQQKEESSVDVPYYRIGVVLQTNCKSDYDRMREKFKVDKINNLLTLK</sequence>
<comment type="caution">
    <text evidence="1">The sequence shown here is derived from an EMBL/GenBank/DDBJ whole genome shotgun (WGS) entry which is preliminary data.</text>
</comment>
<dbReference type="EMBL" id="JARPUR010000001">
    <property type="protein sequence ID" value="KAK4887073.1"/>
    <property type="molecule type" value="Genomic_DNA"/>
</dbReference>
<proteinExistence type="predicted"/>
<evidence type="ECO:0000313" key="1">
    <source>
        <dbReference type="EMBL" id="KAK4887073.1"/>
    </source>
</evidence>
<protein>
    <submittedName>
        <fullName evidence="1">Uncharacterized protein</fullName>
    </submittedName>
</protein>
<accession>A0AAN7QP17</accession>
<dbReference type="Proteomes" id="UP001353858">
    <property type="component" value="Unassembled WGS sequence"/>
</dbReference>
<gene>
    <name evidence="1" type="ORF">RN001_003344</name>
</gene>
<keyword evidence="2" id="KW-1185">Reference proteome</keyword>
<evidence type="ECO:0000313" key="2">
    <source>
        <dbReference type="Proteomes" id="UP001353858"/>
    </source>
</evidence>
<dbReference type="AlphaFoldDB" id="A0AAN7QP17"/>
<reference evidence="2" key="1">
    <citation type="submission" date="2023-01" db="EMBL/GenBank/DDBJ databases">
        <title>Key to firefly adult light organ development and bioluminescence: homeobox transcription factors regulate luciferase expression and transportation to peroxisome.</title>
        <authorList>
            <person name="Fu X."/>
        </authorList>
    </citation>
    <scope>NUCLEOTIDE SEQUENCE [LARGE SCALE GENOMIC DNA]</scope>
</reference>